<dbReference type="SUPFAM" id="SSF55073">
    <property type="entry name" value="Nucleotide cyclase"/>
    <property type="match status" value="1"/>
</dbReference>
<feature type="transmembrane region" description="Helical" evidence="1">
    <location>
        <begin position="362"/>
        <end position="380"/>
    </location>
</feature>
<dbReference type="GO" id="GO:0004016">
    <property type="term" value="F:adenylate cyclase activity"/>
    <property type="evidence" value="ECO:0007669"/>
    <property type="project" value="UniProtKB-EC"/>
</dbReference>
<keyword evidence="1" id="KW-1133">Transmembrane helix</keyword>
<reference evidence="4" key="1">
    <citation type="submission" date="2015-07" db="EMBL/GenBank/DDBJ databases">
        <authorList>
            <person name="Rodrigo-Torres Lidia"/>
            <person name="Arahal R.David."/>
        </authorList>
    </citation>
    <scope>NUCLEOTIDE SEQUENCE [LARGE SCALE GENOMIC DNA]</scope>
    <source>
        <strain evidence="4">CECT 5112</strain>
    </source>
</reference>
<dbReference type="InterPro" id="IPR050697">
    <property type="entry name" value="Adenylyl/Guanylyl_Cyclase_3/4"/>
</dbReference>
<feature type="domain" description="Guanylate cyclase" evidence="2">
    <location>
        <begin position="461"/>
        <end position="593"/>
    </location>
</feature>
<dbReference type="EC" id="4.6.1.1" evidence="3"/>
<dbReference type="GO" id="GO:0006171">
    <property type="term" value="P:cAMP biosynthetic process"/>
    <property type="evidence" value="ECO:0007669"/>
    <property type="project" value="TreeGrafter"/>
</dbReference>
<dbReference type="AlphaFoldDB" id="A0A0M7AQM2"/>
<dbReference type="InterPro" id="IPR001054">
    <property type="entry name" value="A/G_cyclase"/>
</dbReference>
<keyword evidence="3" id="KW-0456">Lyase</keyword>
<evidence type="ECO:0000256" key="1">
    <source>
        <dbReference type="SAM" id="Phobius"/>
    </source>
</evidence>
<evidence type="ECO:0000313" key="4">
    <source>
        <dbReference type="Proteomes" id="UP000053235"/>
    </source>
</evidence>
<keyword evidence="1" id="KW-0812">Transmembrane</keyword>
<evidence type="ECO:0000259" key="2">
    <source>
        <dbReference type="PROSITE" id="PS50125"/>
    </source>
</evidence>
<gene>
    <name evidence="3" type="primary">cyaA_16</name>
    <name evidence="3" type="ORF">LAX5112_04685</name>
</gene>
<dbReference type="PROSITE" id="PS50125">
    <property type="entry name" value="GUANYLATE_CYCLASE_2"/>
    <property type="match status" value="1"/>
</dbReference>
<keyword evidence="1" id="KW-0472">Membrane</keyword>
<proteinExistence type="predicted"/>
<dbReference type="RefSeq" id="WP_055673867.1">
    <property type="nucleotide sequence ID" value="NZ_CXWD01000028.1"/>
</dbReference>
<dbReference type="Gene3D" id="3.30.70.1230">
    <property type="entry name" value="Nucleotide cyclase"/>
    <property type="match status" value="1"/>
</dbReference>
<dbReference type="PANTHER" id="PTHR43081:SF1">
    <property type="entry name" value="ADENYLATE CYCLASE, TERMINAL-DIFFERENTIATION SPECIFIC"/>
    <property type="match status" value="1"/>
</dbReference>
<dbReference type="SMART" id="SM00044">
    <property type="entry name" value="CYCc"/>
    <property type="match status" value="1"/>
</dbReference>
<evidence type="ECO:0000313" key="3">
    <source>
        <dbReference type="EMBL" id="CTQ76716.1"/>
    </source>
</evidence>
<sequence>MPRLFYRRIHFQAGISTVFVVLVTALTSVIIWINYNEATNAALRTSSRLFQEITAGVDERMNGILGAVKATVDVASALPSLAERPRYDGLSSAPLEAMVRLFETRPYVFSVFVGHASGELLQVSASRGDPSVTEAFQVPDDADIIVRTISLGREGGRKEYLRYLNSDRHVVGARTVIDPDYDPTSRTWYEIAIAADRTLFTDPFIFFRLQEPGITASRRLTGGGGVVGVAVTLTNFSQFLSDLNVSENAKVYLFDDEERILAHYKGKAGDRTAAGGVGKQPGETRLPQVAEFGDPLLQKIAATKNGVDENNPFSGQIESDGTIYLVRVEPVGQQQGLKQFVAVAAPLSDFTGHIEQMQRRSIVAALIALAIALPLIFFIARQVAAKLSSLALEADKVRDFELDKPVELESFFLEVHNLAQAFGSMKKAVNVFGRYVPKALVREIVQSGITPKLGGQRQEVTVLFTDIADFTRISEETPPEELMLRTSEYFETLGSLLSRHHGVVDKYIGDAIMALWNAPNRDEDHVAHAALAALLCRKASHDLARSWSEHGIPVFGTRFGLHCGDAVVGNVGGADRMNFTAVGSTINVASRLESLNKRYGTEILVSNDVANRIRDQFLLRRIDRVLPVGVAQPVEIYELIAALPSAQGFVPSVAAGPQEQELVTMWEKIYAQFMDRNWQGSKQSLEEFMNRFEDDGPAQTLLVRCQTFVDTPPSDDWDGTTRLSGK</sequence>
<dbReference type="STRING" id="388408.LAX5112_04685"/>
<dbReference type="Gene3D" id="6.10.340.10">
    <property type="match status" value="1"/>
</dbReference>
<keyword evidence="4" id="KW-1185">Reference proteome</keyword>
<name>A0A0M7AQM2_9HYPH</name>
<dbReference type="GO" id="GO:0035556">
    <property type="term" value="P:intracellular signal transduction"/>
    <property type="evidence" value="ECO:0007669"/>
    <property type="project" value="InterPro"/>
</dbReference>
<dbReference type="InterPro" id="IPR029787">
    <property type="entry name" value="Nucleotide_cyclase"/>
</dbReference>
<dbReference type="EMBL" id="CXWD01000028">
    <property type="protein sequence ID" value="CTQ76716.1"/>
    <property type="molecule type" value="Genomic_DNA"/>
</dbReference>
<feature type="transmembrane region" description="Helical" evidence="1">
    <location>
        <begin position="12"/>
        <end position="35"/>
    </location>
</feature>
<dbReference type="CDD" id="cd07302">
    <property type="entry name" value="CHD"/>
    <property type="match status" value="1"/>
</dbReference>
<dbReference type="Gene3D" id="3.30.450.20">
    <property type="entry name" value="PAS domain"/>
    <property type="match status" value="2"/>
</dbReference>
<dbReference type="PANTHER" id="PTHR43081">
    <property type="entry name" value="ADENYLATE CYCLASE, TERMINAL-DIFFERENTIATION SPECIFIC-RELATED"/>
    <property type="match status" value="1"/>
</dbReference>
<dbReference type="Pfam" id="PF00211">
    <property type="entry name" value="Guanylate_cyc"/>
    <property type="match status" value="1"/>
</dbReference>
<organism evidence="3 4">
    <name type="scientific">Roseibium alexandrii</name>
    <dbReference type="NCBI Taxonomy" id="388408"/>
    <lineage>
        <taxon>Bacteria</taxon>
        <taxon>Pseudomonadati</taxon>
        <taxon>Pseudomonadota</taxon>
        <taxon>Alphaproteobacteria</taxon>
        <taxon>Hyphomicrobiales</taxon>
        <taxon>Stappiaceae</taxon>
        <taxon>Roseibium</taxon>
    </lineage>
</organism>
<accession>A0A0M7AQM2</accession>
<protein>
    <submittedName>
        <fullName evidence="3">Adenylate cyclase 1</fullName>
        <ecNumber evidence="3">4.6.1.1</ecNumber>
    </submittedName>
</protein>
<dbReference type="Proteomes" id="UP000053235">
    <property type="component" value="Unassembled WGS sequence"/>
</dbReference>